<evidence type="ECO:0000256" key="8">
    <source>
        <dbReference type="HAMAP-Rule" id="MF_02220"/>
    </source>
</evidence>
<dbReference type="GO" id="GO:0005998">
    <property type="term" value="P:xylulose catabolic process"/>
    <property type="evidence" value="ECO:0007669"/>
    <property type="project" value="UniProtKB-UniRule"/>
</dbReference>
<dbReference type="CDD" id="cd07808">
    <property type="entry name" value="ASKHA_NBD_FGGY_EcXK-like"/>
    <property type="match status" value="1"/>
</dbReference>
<evidence type="ECO:0000256" key="9">
    <source>
        <dbReference type="RuleBase" id="RU003733"/>
    </source>
</evidence>
<dbReference type="Gene3D" id="3.30.420.40">
    <property type="match status" value="2"/>
</dbReference>
<dbReference type="GO" id="GO:0005524">
    <property type="term" value="F:ATP binding"/>
    <property type="evidence" value="ECO:0007669"/>
    <property type="project" value="UniProtKB-UniRule"/>
</dbReference>
<dbReference type="InterPro" id="IPR006000">
    <property type="entry name" value="Xylulokinase"/>
</dbReference>
<dbReference type="InterPro" id="IPR043129">
    <property type="entry name" value="ATPase_NBD"/>
</dbReference>
<feature type="active site" description="Proton acceptor" evidence="8">
    <location>
        <position position="240"/>
    </location>
</feature>
<dbReference type="Pfam" id="PF02782">
    <property type="entry name" value="FGGY_C"/>
    <property type="match status" value="1"/>
</dbReference>
<dbReference type="InterPro" id="IPR018484">
    <property type="entry name" value="FGGY_N"/>
</dbReference>
<keyword evidence="6 8" id="KW-0067">ATP-binding</keyword>
<dbReference type="Proteomes" id="UP000050934">
    <property type="component" value="Unassembled WGS sequence"/>
</dbReference>
<evidence type="ECO:0000256" key="4">
    <source>
        <dbReference type="ARBA" id="ARBA00022741"/>
    </source>
</evidence>
<dbReference type="PANTHER" id="PTHR43095:SF5">
    <property type="entry name" value="XYLULOSE KINASE"/>
    <property type="match status" value="1"/>
</dbReference>
<keyword evidence="3 8" id="KW-0808">Transferase</keyword>
<organism evidence="13 14">
    <name type="scientific">Limosilactobacillus secaliphilus</name>
    <dbReference type="NCBI Taxonomy" id="396268"/>
    <lineage>
        <taxon>Bacteria</taxon>
        <taxon>Bacillati</taxon>
        <taxon>Bacillota</taxon>
        <taxon>Bacilli</taxon>
        <taxon>Lactobacillales</taxon>
        <taxon>Lactobacillaceae</taxon>
        <taxon>Limosilactobacillus</taxon>
    </lineage>
</organism>
<keyword evidence="14" id="KW-1185">Reference proteome</keyword>
<dbReference type="EC" id="2.7.1.17" evidence="8 10"/>
<comment type="similarity">
    <text evidence="1 8 9">Belongs to the FGGY kinase family.</text>
</comment>
<dbReference type="AlphaFoldDB" id="A0A0R2I9Y9"/>
<dbReference type="SUPFAM" id="SSF53067">
    <property type="entry name" value="Actin-like ATPase domain"/>
    <property type="match status" value="2"/>
</dbReference>
<evidence type="ECO:0000256" key="7">
    <source>
        <dbReference type="ARBA" id="ARBA00023277"/>
    </source>
</evidence>
<comment type="function">
    <text evidence="8">Catalyzes the phosphorylation of D-xylulose to D-xylulose 5-phosphate.</text>
</comment>
<protein>
    <recommendedName>
        <fullName evidence="8 10">Xylulose kinase</fullName>
        <shortName evidence="8 10">Xylulokinase</shortName>
        <ecNumber evidence="8 10">2.7.1.17</ecNumber>
    </recommendedName>
</protein>
<dbReference type="InterPro" id="IPR018483">
    <property type="entry name" value="Carb_kinase_FGGY_CS"/>
</dbReference>
<dbReference type="PATRIC" id="fig|396268.3.peg.553"/>
<dbReference type="HAMAP" id="MF_02220">
    <property type="entry name" value="XylB"/>
    <property type="match status" value="1"/>
</dbReference>
<evidence type="ECO:0000256" key="1">
    <source>
        <dbReference type="ARBA" id="ARBA00009156"/>
    </source>
</evidence>
<evidence type="ECO:0000313" key="14">
    <source>
        <dbReference type="Proteomes" id="UP000050934"/>
    </source>
</evidence>
<sequence length="504" mass="56171">MNEYVLGVDLGTSAVKVSAMDREGTIKAQQSYEYPLSQPEPGYSEQNPQDWLYGTTIAIDRLILRDGIKAEEIKGISYSGQMHGLVLLDENNKVLRPAILWNDTRTTKQCQEIMDKLGDKFIDITGNRALEGFTLPKLLWVKENEPDIWAKAKHFVLPKDYVRLCMTGKIGMDYSDATGTVLLDIKELKWSSLLCKTFDIPESMCPPLMESIDCVGTISDSYSMFSGLSTDTKVFAGGGDNACGAVGAGILQPNMVMSSIGTSGVVLKYEENAQVNYHGQIQYECHAIPNTYYSMGVTLAAGHSLNWFKHKFVSDMSFSDMVEEASKRPIGAHGLLFTPYVVGERTPYADADIRGSFIGIDSIQDRFDFARAIMEGITFSFRDILKIYEENGQDFDTVVAIGGGAKSAFWLQMQADIFNKPVISLTNEQGPGLGAAMLAAVGLGWFKDLQECAKQFVHFGKKYLPNEKNVQCYNQLDELYRQVYGQTKDLSHKLLEFRRQQANM</sequence>
<dbReference type="OrthoDB" id="9805576at2"/>
<dbReference type="InterPro" id="IPR000577">
    <property type="entry name" value="Carb_kinase_FGGY"/>
</dbReference>
<comment type="caution">
    <text evidence="13">The sequence shown here is derived from an EMBL/GenBank/DDBJ whole genome shotgun (WGS) entry which is preliminary data.</text>
</comment>
<feature type="domain" description="Carbohydrate kinase FGGY N-terminal" evidence="11">
    <location>
        <begin position="4"/>
        <end position="247"/>
    </location>
</feature>
<dbReference type="GO" id="GO:0004856">
    <property type="term" value="F:D-xylulokinase activity"/>
    <property type="evidence" value="ECO:0007669"/>
    <property type="project" value="UniProtKB-UniRule"/>
</dbReference>
<dbReference type="RefSeq" id="WP_057741200.1">
    <property type="nucleotide sequence ID" value="NZ_JQBW01000009.1"/>
</dbReference>
<dbReference type="PIRSF" id="PIRSF000538">
    <property type="entry name" value="GlpK"/>
    <property type="match status" value="1"/>
</dbReference>
<dbReference type="Pfam" id="PF00370">
    <property type="entry name" value="FGGY_N"/>
    <property type="match status" value="1"/>
</dbReference>
<dbReference type="GO" id="GO:0042732">
    <property type="term" value="P:D-xylose metabolic process"/>
    <property type="evidence" value="ECO:0007669"/>
    <property type="project" value="UniProtKB-KW"/>
</dbReference>
<dbReference type="STRING" id="396268.IV45_GL000546"/>
<dbReference type="InterPro" id="IPR018485">
    <property type="entry name" value="FGGY_C"/>
</dbReference>
<dbReference type="PROSITE" id="PS00933">
    <property type="entry name" value="FGGY_KINASES_1"/>
    <property type="match status" value="1"/>
</dbReference>
<evidence type="ECO:0000256" key="5">
    <source>
        <dbReference type="ARBA" id="ARBA00022777"/>
    </source>
</evidence>
<name>A0A0R2I9Y9_9LACO</name>
<evidence type="ECO:0000313" key="13">
    <source>
        <dbReference type="EMBL" id="KRN58919.1"/>
    </source>
</evidence>
<dbReference type="PANTHER" id="PTHR43095">
    <property type="entry name" value="SUGAR KINASE"/>
    <property type="match status" value="1"/>
</dbReference>
<proteinExistence type="inferred from homology"/>
<keyword evidence="7 8" id="KW-0119">Carbohydrate metabolism</keyword>
<evidence type="ECO:0000256" key="3">
    <source>
        <dbReference type="ARBA" id="ARBA00022679"/>
    </source>
</evidence>
<dbReference type="PROSITE" id="PS00445">
    <property type="entry name" value="FGGY_KINASES_2"/>
    <property type="match status" value="1"/>
</dbReference>
<feature type="binding site" evidence="8">
    <location>
        <begin position="82"/>
        <end position="83"/>
    </location>
    <ligand>
        <name>substrate</name>
    </ligand>
</feature>
<evidence type="ECO:0000259" key="12">
    <source>
        <dbReference type="Pfam" id="PF02782"/>
    </source>
</evidence>
<keyword evidence="4 8" id="KW-0547">Nucleotide-binding</keyword>
<evidence type="ECO:0000256" key="10">
    <source>
        <dbReference type="RuleBase" id="RU364073"/>
    </source>
</evidence>
<keyword evidence="5 8" id="KW-0418">Kinase</keyword>
<evidence type="ECO:0000259" key="11">
    <source>
        <dbReference type="Pfam" id="PF00370"/>
    </source>
</evidence>
<evidence type="ECO:0000256" key="2">
    <source>
        <dbReference type="ARBA" id="ARBA00022629"/>
    </source>
</evidence>
<feature type="domain" description="Carbohydrate kinase FGGY C-terminal" evidence="12">
    <location>
        <begin position="257"/>
        <end position="442"/>
    </location>
</feature>
<feature type="site" description="Important for activity" evidence="8">
    <location>
        <position position="9"/>
    </location>
</feature>
<accession>A0A0R2I9Y9</accession>
<reference evidence="13 14" key="1">
    <citation type="journal article" date="2015" name="Genome Announc.">
        <title>Expanding the biotechnology potential of lactobacilli through comparative genomics of 213 strains and associated genera.</title>
        <authorList>
            <person name="Sun Z."/>
            <person name="Harris H.M."/>
            <person name="McCann A."/>
            <person name="Guo C."/>
            <person name="Argimon S."/>
            <person name="Zhang W."/>
            <person name="Yang X."/>
            <person name="Jeffery I.B."/>
            <person name="Cooney J.C."/>
            <person name="Kagawa T.F."/>
            <person name="Liu W."/>
            <person name="Song Y."/>
            <person name="Salvetti E."/>
            <person name="Wrobel A."/>
            <person name="Rasinkangas P."/>
            <person name="Parkhill J."/>
            <person name="Rea M.C."/>
            <person name="O'Sullivan O."/>
            <person name="Ritari J."/>
            <person name="Douillard F.P."/>
            <person name="Paul Ross R."/>
            <person name="Yang R."/>
            <person name="Briner A.E."/>
            <person name="Felis G.E."/>
            <person name="de Vos W.M."/>
            <person name="Barrangou R."/>
            <person name="Klaenhammer T.R."/>
            <person name="Caufield P.W."/>
            <person name="Cui Y."/>
            <person name="Zhang H."/>
            <person name="O'Toole P.W."/>
        </authorList>
    </citation>
    <scope>NUCLEOTIDE SEQUENCE [LARGE SCALE GENOMIC DNA]</scope>
    <source>
        <strain evidence="13 14">DSM 17896</strain>
    </source>
</reference>
<evidence type="ECO:0000256" key="6">
    <source>
        <dbReference type="ARBA" id="ARBA00022840"/>
    </source>
</evidence>
<dbReference type="NCBIfam" id="TIGR01312">
    <property type="entry name" value="XylB"/>
    <property type="match status" value="1"/>
</dbReference>
<keyword evidence="2 8" id="KW-0859">Xylose metabolism</keyword>
<dbReference type="InterPro" id="IPR050406">
    <property type="entry name" value="FGGY_Carb_Kinase"/>
</dbReference>
<gene>
    <name evidence="8 10" type="primary">xylB</name>
    <name evidence="13" type="ORF">IV45_GL000546</name>
</gene>
<dbReference type="EMBL" id="JQBW01000009">
    <property type="protein sequence ID" value="KRN58919.1"/>
    <property type="molecule type" value="Genomic_DNA"/>
</dbReference>
<comment type="catalytic activity">
    <reaction evidence="8 10">
        <text>D-xylulose + ATP = D-xylulose 5-phosphate + ADP + H(+)</text>
        <dbReference type="Rhea" id="RHEA:10964"/>
        <dbReference type="ChEBI" id="CHEBI:15378"/>
        <dbReference type="ChEBI" id="CHEBI:17140"/>
        <dbReference type="ChEBI" id="CHEBI:30616"/>
        <dbReference type="ChEBI" id="CHEBI:57737"/>
        <dbReference type="ChEBI" id="CHEBI:456216"/>
        <dbReference type="EC" id="2.7.1.17"/>
    </reaction>
</comment>